<evidence type="ECO:0000313" key="2">
    <source>
        <dbReference type="EMBL" id="KZT11075.1"/>
    </source>
</evidence>
<evidence type="ECO:0000313" key="3">
    <source>
        <dbReference type="Proteomes" id="UP000076871"/>
    </source>
</evidence>
<gene>
    <name evidence="2" type="ORF">LAESUDRAFT_741366</name>
</gene>
<name>A0A165H0C5_9APHY</name>
<dbReference type="STRING" id="1314785.A0A165H0C5"/>
<sequence>MEGLARREIWRKESALQRIELSLQAQTKRLKSLESQLHVAELLALERELTSEEELSRLQAALTSARTEASDVQNRLQVEDVQSDADAVQLILDLNSEISQTAALLADAFRAEGVRSGVEFTAALIRAREAVGPIMAELLESIHHEEDPVLVHIALQADMVAFTSGIISAWDFQHQNNTTFAGIYKQMCKSESQIVSGHWRALTRRYSKQRLYNGRDLTEGFSRQLMERLRDILVVSGASIDEPLMRGGIYSKLETITGTALRLQQMMGEQIISHDLEVVSVQVDDVYNAEQMEDMSDVEGLAPDEQRSLHVLCTIALGLRRCTKPSGGLGDELQVTTLVKPGVILETLMYDLGLVEDEAVEDEAPSLDEGTES</sequence>
<keyword evidence="1" id="KW-0175">Coiled coil</keyword>
<dbReference type="Proteomes" id="UP000076871">
    <property type="component" value="Unassembled WGS sequence"/>
</dbReference>
<protein>
    <submittedName>
        <fullName evidence="2">Uncharacterized protein</fullName>
    </submittedName>
</protein>
<dbReference type="AlphaFoldDB" id="A0A165H0C5"/>
<evidence type="ECO:0000256" key="1">
    <source>
        <dbReference type="SAM" id="Coils"/>
    </source>
</evidence>
<organism evidence="2 3">
    <name type="scientific">Laetiporus sulphureus 93-53</name>
    <dbReference type="NCBI Taxonomy" id="1314785"/>
    <lineage>
        <taxon>Eukaryota</taxon>
        <taxon>Fungi</taxon>
        <taxon>Dikarya</taxon>
        <taxon>Basidiomycota</taxon>
        <taxon>Agaricomycotina</taxon>
        <taxon>Agaricomycetes</taxon>
        <taxon>Polyporales</taxon>
        <taxon>Laetiporus</taxon>
    </lineage>
</organism>
<reference evidence="2 3" key="1">
    <citation type="journal article" date="2016" name="Mol. Biol. Evol.">
        <title>Comparative Genomics of Early-Diverging Mushroom-Forming Fungi Provides Insights into the Origins of Lignocellulose Decay Capabilities.</title>
        <authorList>
            <person name="Nagy L.G."/>
            <person name="Riley R."/>
            <person name="Tritt A."/>
            <person name="Adam C."/>
            <person name="Daum C."/>
            <person name="Floudas D."/>
            <person name="Sun H."/>
            <person name="Yadav J.S."/>
            <person name="Pangilinan J."/>
            <person name="Larsson K.H."/>
            <person name="Matsuura K."/>
            <person name="Barry K."/>
            <person name="Labutti K."/>
            <person name="Kuo R."/>
            <person name="Ohm R.A."/>
            <person name="Bhattacharya S.S."/>
            <person name="Shirouzu T."/>
            <person name="Yoshinaga Y."/>
            <person name="Martin F.M."/>
            <person name="Grigoriev I.V."/>
            <person name="Hibbett D.S."/>
        </authorList>
    </citation>
    <scope>NUCLEOTIDE SEQUENCE [LARGE SCALE GENOMIC DNA]</scope>
    <source>
        <strain evidence="2 3">93-53</strain>
    </source>
</reference>
<dbReference type="RefSeq" id="XP_040768815.1">
    <property type="nucleotide sequence ID" value="XM_040911139.1"/>
</dbReference>
<accession>A0A165H0C5</accession>
<dbReference type="OrthoDB" id="3222645at2759"/>
<feature type="coiled-coil region" evidence="1">
    <location>
        <begin position="16"/>
        <end position="75"/>
    </location>
</feature>
<dbReference type="GeneID" id="63828168"/>
<proteinExistence type="predicted"/>
<dbReference type="EMBL" id="KV427608">
    <property type="protein sequence ID" value="KZT11075.1"/>
    <property type="molecule type" value="Genomic_DNA"/>
</dbReference>
<keyword evidence="3" id="KW-1185">Reference proteome</keyword>
<dbReference type="InParanoid" id="A0A165H0C5"/>